<name>A0ABW3GHD6_9PROT</name>
<evidence type="ECO:0000313" key="3">
    <source>
        <dbReference type="EMBL" id="MFD0929033.1"/>
    </source>
</evidence>
<dbReference type="InterPro" id="IPR025877">
    <property type="entry name" value="MobA-like_NTP_Trfase"/>
</dbReference>
<dbReference type="Proteomes" id="UP001597106">
    <property type="component" value="Unassembled WGS sequence"/>
</dbReference>
<comment type="caution">
    <text evidence="3">The sequence shown here is derived from an EMBL/GenBank/DDBJ whole genome shotgun (WGS) entry which is preliminary data.</text>
</comment>
<keyword evidence="4" id="KW-1185">Reference proteome</keyword>
<keyword evidence="1" id="KW-0460">Magnesium</keyword>
<dbReference type="PANTHER" id="PTHR43777">
    <property type="entry name" value="MOLYBDENUM COFACTOR CYTIDYLYLTRANSFERASE"/>
    <property type="match status" value="1"/>
</dbReference>
<dbReference type="SUPFAM" id="SSF53448">
    <property type="entry name" value="Nucleotide-diphospho-sugar transferases"/>
    <property type="match status" value="1"/>
</dbReference>
<dbReference type="GO" id="GO:0016740">
    <property type="term" value="F:transferase activity"/>
    <property type="evidence" value="ECO:0007669"/>
    <property type="project" value="UniProtKB-KW"/>
</dbReference>
<dbReference type="InterPro" id="IPR029044">
    <property type="entry name" value="Nucleotide-diphossugar_trans"/>
</dbReference>
<dbReference type="RefSeq" id="WP_379074308.1">
    <property type="nucleotide sequence ID" value="NZ_JBHTJW010000002.1"/>
</dbReference>
<sequence>MHTPFPSDAPPVGLLLAAGFSRRFGAQNKLLQPLPNGECMAVVAARSLITALPHSVAVIRANVPELSAALKALGLIVVECGEQEQVMADSLKLGLNTVLTAFPQYAGVVIALADMPFIQPQTIQHVANALAQHPLAQPVMAGKAGHPVGFSRALIPELLRVEGDQGAREVVRAHQAQSIHIACEDPGIFRDIDTPADLK</sequence>
<feature type="domain" description="MobA-like NTP transferase" evidence="2">
    <location>
        <begin position="13"/>
        <end position="175"/>
    </location>
</feature>
<reference evidence="4" key="1">
    <citation type="journal article" date="2019" name="Int. J. Syst. Evol. Microbiol.">
        <title>The Global Catalogue of Microorganisms (GCM) 10K type strain sequencing project: providing services to taxonomists for standard genome sequencing and annotation.</title>
        <authorList>
            <consortium name="The Broad Institute Genomics Platform"/>
            <consortium name="The Broad Institute Genome Sequencing Center for Infectious Disease"/>
            <person name="Wu L."/>
            <person name="Ma J."/>
        </authorList>
    </citation>
    <scope>NUCLEOTIDE SEQUENCE [LARGE SCALE GENOMIC DNA]</scope>
    <source>
        <strain evidence="4">CCUG 59685</strain>
    </source>
</reference>
<evidence type="ECO:0000313" key="4">
    <source>
        <dbReference type="Proteomes" id="UP001597106"/>
    </source>
</evidence>
<accession>A0ABW3GHD6</accession>
<keyword evidence="3" id="KW-0808">Transferase</keyword>
<evidence type="ECO:0000256" key="1">
    <source>
        <dbReference type="ARBA" id="ARBA00022842"/>
    </source>
</evidence>
<organism evidence="3 4">
    <name type="scientific">Methylophilus glucosoxydans</name>
    <dbReference type="NCBI Taxonomy" id="752553"/>
    <lineage>
        <taxon>Bacteria</taxon>
        <taxon>Pseudomonadati</taxon>
        <taxon>Pseudomonadota</taxon>
        <taxon>Betaproteobacteria</taxon>
        <taxon>Nitrosomonadales</taxon>
        <taxon>Methylophilaceae</taxon>
        <taxon>Methylophilus</taxon>
    </lineage>
</organism>
<gene>
    <name evidence="3" type="ORF">ACFQ1T_04490</name>
</gene>
<dbReference type="CDD" id="cd04182">
    <property type="entry name" value="GT_2_like_f"/>
    <property type="match status" value="1"/>
</dbReference>
<protein>
    <submittedName>
        <fullName evidence="3">NTP transferase domain-containing protein</fullName>
    </submittedName>
</protein>
<dbReference type="PANTHER" id="PTHR43777:SF1">
    <property type="entry name" value="MOLYBDENUM COFACTOR CYTIDYLYLTRANSFERASE"/>
    <property type="match status" value="1"/>
</dbReference>
<evidence type="ECO:0000259" key="2">
    <source>
        <dbReference type="Pfam" id="PF12804"/>
    </source>
</evidence>
<proteinExistence type="predicted"/>
<dbReference type="Pfam" id="PF12804">
    <property type="entry name" value="NTP_transf_3"/>
    <property type="match status" value="1"/>
</dbReference>
<dbReference type="Gene3D" id="3.90.550.10">
    <property type="entry name" value="Spore Coat Polysaccharide Biosynthesis Protein SpsA, Chain A"/>
    <property type="match status" value="1"/>
</dbReference>
<dbReference type="EMBL" id="JBHTJW010000002">
    <property type="protein sequence ID" value="MFD0929033.1"/>
    <property type="molecule type" value="Genomic_DNA"/>
</dbReference>